<evidence type="ECO:0008006" key="4">
    <source>
        <dbReference type="Google" id="ProtNLM"/>
    </source>
</evidence>
<dbReference type="InterPro" id="IPR012340">
    <property type="entry name" value="NA-bd_OB-fold"/>
</dbReference>
<gene>
    <name evidence="2" type="ORF">Glove_31g19</name>
</gene>
<sequence>MSSSSSSTPVPPQRFIPASQLLKPIPLQRTGEIKIKDLKPWIRGFDLKCIILQHLSHRSLKTVTEVELHSFLVADETALCTLVIWENGQYFKSGDIVQINQGETRIHEDTFELTVNSNYGKIKVVDWDVLTYVENEFPNLSSFLWVQTDNKYLKPFPNF</sequence>
<evidence type="ECO:0000313" key="3">
    <source>
        <dbReference type="Proteomes" id="UP000266861"/>
    </source>
</evidence>
<dbReference type="SUPFAM" id="SSF50249">
    <property type="entry name" value="Nucleic acid-binding proteins"/>
    <property type="match status" value="1"/>
</dbReference>
<dbReference type="InterPro" id="IPR051231">
    <property type="entry name" value="SOSS-B"/>
</dbReference>
<dbReference type="PANTHER" id="PTHR13356">
    <property type="entry name" value="OB FOLD NUCLEIC ACID BINDING PROTEIN-RELATED"/>
    <property type="match status" value="1"/>
</dbReference>
<comment type="caution">
    <text evidence="2">The sequence shown here is derived from an EMBL/GenBank/DDBJ whole genome shotgun (WGS) entry which is preliminary data.</text>
</comment>
<dbReference type="GO" id="GO:0070876">
    <property type="term" value="C:SOSS complex"/>
    <property type="evidence" value="ECO:0007669"/>
    <property type="project" value="TreeGrafter"/>
</dbReference>
<dbReference type="OrthoDB" id="295715at2759"/>
<dbReference type="EMBL" id="PQFF01000029">
    <property type="protein sequence ID" value="RHZ87710.1"/>
    <property type="molecule type" value="Genomic_DNA"/>
</dbReference>
<dbReference type="GO" id="GO:0010212">
    <property type="term" value="P:response to ionizing radiation"/>
    <property type="evidence" value="ECO:0007669"/>
    <property type="project" value="TreeGrafter"/>
</dbReference>
<dbReference type="GO" id="GO:0000724">
    <property type="term" value="P:double-strand break repair via homologous recombination"/>
    <property type="evidence" value="ECO:0007669"/>
    <property type="project" value="TreeGrafter"/>
</dbReference>
<dbReference type="STRING" id="1348612.A0A397JTH7"/>
<reference evidence="2 3" key="1">
    <citation type="submission" date="2018-08" db="EMBL/GenBank/DDBJ databases">
        <title>Genome and evolution of the arbuscular mycorrhizal fungus Diversispora epigaea (formerly Glomus versiforme) and its bacterial endosymbionts.</title>
        <authorList>
            <person name="Sun X."/>
            <person name="Fei Z."/>
            <person name="Harrison M."/>
        </authorList>
    </citation>
    <scope>NUCLEOTIDE SEQUENCE [LARGE SCALE GENOMIC DNA]</scope>
    <source>
        <strain evidence="2 3">IT104</strain>
    </source>
</reference>
<keyword evidence="1" id="KW-0238">DNA-binding</keyword>
<dbReference type="GO" id="GO:0044818">
    <property type="term" value="P:mitotic G2/M transition checkpoint"/>
    <property type="evidence" value="ECO:0007669"/>
    <property type="project" value="TreeGrafter"/>
</dbReference>
<keyword evidence="3" id="KW-1185">Reference proteome</keyword>
<evidence type="ECO:0000256" key="1">
    <source>
        <dbReference type="ARBA" id="ARBA00023125"/>
    </source>
</evidence>
<organism evidence="2 3">
    <name type="scientific">Diversispora epigaea</name>
    <dbReference type="NCBI Taxonomy" id="1348612"/>
    <lineage>
        <taxon>Eukaryota</taxon>
        <taxon>Fungi</taxon>
        <taxon>Fungi incertae sedis</taxon>
        <taxon>Mucoromycota</taxon>
        <taxon>Glomeromycotina</taxon>
        <taxon>Glomeromycetes</taxon>
        <taxon>Diversisporales</taxon>
        <taxon>Diversisporaceae</taxon>
        <taxon>Diversispora</taxon>
    </lineage>
</organism>
<protein>
    <recommendedName>
        <fullName evidence="4">OB domain-containing protein</fullName>
    </recommendedName>
</protein>
<dbReference type="Proteomes" id="UP000266861">
    <property type="component" value="Unassembled WGS sequence"/>
</dbReference>
<name>A0A397JTH7_9GLOM</name>
<evidence type="ECO:0000313" key="2">
    <source>
        <dbReference type="EMBL" id="RHZ87710.1"/>
    </source>
</evidence>
<dbReference type="AlphaFoldDB" id="A0A397JTH7"/>
<dbReference type="GO" id="GO:0003677">
    <property type="term" value="F:DNA binding"/>
    <property type="evidence" value="ECO:0007669"/>
    <property type="project" value="UniProtKB-KW"/>
</dbReference>
<proteinExistence type="predicted"/>
<dbReference type="Gene3D" id="2.40.50.140">
    <property type="entry name" value="Nucleic acid-binding proteins"/>
    <property type="match status" value="1"/>
</dbReference>
<dbReference type="PANTHER" id="PTHR13356:SF0">
    <property type="entry name" value="SOSS COMPLEX SUBUNIT B HOMOLOG"/>
    <property type="match status" value="1"/>
</dbReference>
<accession>A0A397JTH7</accession>